<dbReference type="STRING" id="697282.Mettu_0188"/>
<sequence>MEIEEKVRKKFKTLIKKGDQLKHGNENNHVCSIEHQQECTGWLASTHNLVHLVLKSPSNPYRVSIDQICTRRGFNSNQFVGTANVILKSLLKDIDLGLLSSIENQTKASVFDDFLDHAKEYLRRKHKNEAGVIAGVVFEDTLRNIYRKMIDSAEKGKTLETLIVDLVHEEILTQTKAKRARVAAHVRTKATHAQWDEFDLKDVDTTIDFTEELILKYLEY</sequence>
<dbReference type="RefSeq" id="WP_006889411.1">
    <property type="nucleotide sequence ID" value="NZ_JH109152.1"/>
</dbReference>
<dbReference type="HOGENOM" id="CLU_102151_0_0_6"/>
<dbReference type="EMBL" id="JH109152">
    <property type="protein sequence ID" value="EGW21429.1"/>
    <property type="molecule type" value="Genomic_DNA"/>
</dbReference>
<name>G3ITL9_METTV</name>
<proteinExistence type="predicted"/>
<organism evidence="1 2">
    <name type="scientific">Methylobacter tundripaludum (strain ATCC BAA-1195 / DSM 17260 / SV96)</name>
    <dbReference type="NCBI Taxonomy" id="697282"/>
    <lineage>
        <taxon>Bacteria</taxon>
        <taxon>Pseudomonadati</taxon>
        <taxon>Pseudomonadota</taxon>
        <taxon>Gammaproteobacteria</taxon>
        <taxon>Methylococcales</taxon>
        <taxon>Methylococcaceae</taxon>
        <taxon>Methylobacter</taxon>
    </lineage>
</organism>
<protein>
    <recommendedName>
        <fullName evidence="3">DUF4145 domain-containing protein</fullName>
    </recommendedName>
</protein>
<evidence type="ECO:0000313" key="2">
    <source>
        <dbReference type="Proteomes" id="UP000004664"/>
    </source>
</evidence>
<evidence type="ECO:0008006" key="3">
    <source>
        <dbReference type="Google" id="ProtNLM"/>
    </source>
</evidence>
<dbReference type="OrthoDB" id="1435962at2"/>
<dbReference type="Proteomes" id="UP000004664">
    <property type="component" value="Unassembled WGS sequence"/>
</dbReference>
<keyword evidence="2" id="KW-1185">Reference proteome</keyword>
<accession>G3ITL9</accession>
<dbReference type="eggNOG" id="ENOG50316C7">
    <property type="taxonomic scope" value="Bacteria"/>
</dbReference>
<reference evidence="1 2" key="1">
    <citation type="submission" date="2011-06" db="EMBL/GenBank/DDBJ databases">
        <title>Genomic sequence of Methylobacter tundripaludum SV96.</title>
        <authorList>
            <consortium name="US DOE Joint Genome Institute"/>
            <person name="Lucas S."/>
            <person name="Han J."/>
            <person name="Lapidus A."/>
            <person name="Cheng J.-F."/>
            <person name="Goodwin L."/>
            <person name="Pitluck S."/>
            <person name="Held B."/>
            <person name="Detter J.C."/>
            <person name="Han C."/>
            <person name="Tapia R."/>
            <person name="Land M."/>
            <person name="Hauser L."/>
            <person name="Kyrpides N."/>
            <person name="Ivanova N."/>
            <person name="Ovchinnikova G."/>
            <person name="Pagani I."/>
            <person name="Klotz M.G."/>
            <person name="Dispirito A.A."/>
            <person name="Murrell J.C."/>
            <person name="Dunfield P."/>
            <person name="Kalyuzhnaya M.G."/>
            <person name="Svenning M."/>
            <person name="Trotsenko Y.A."/>
            <person name="Stein L.Y."/>
            <person name="Woyke T."/>
        </authorList>
    </citation>
    <scope>NUCLEOTIDE SEQUENCE [LARGE SCALE GENOMIC DNA]</scope>
    <source>
        <strain evidence="2">ATCC BAA-1195 / DSM 17260 / SV96</strain>
    </source>
</reference>
<dbReference type="AlphaFoldDB" id="G3ITL9"/>
<evidence type="ECO:0000313" key="1">
    <source>
        <dbReference type="EMBL" id="EGW21429.1"/>
    </source>
</evidence>
<gene>
    <name evidence="1" type="ORF">Mettu_0188</name>
</gene>